<dbReference type="Proteomes" id="UP000179129">
    <property type="component" value="Unassembled WGS sequence"/>
</dbReference>
<organism evidence="5 6">
    <name type="scientific">Candidatus Glassbacteria bacterium RIFCSPLOWO2_12_FULL_58_11</name>
    <dbReference type="NCBI Taxonomy" id="1817867"/>
    <lineage>
        <taxon>Bacteria</taxon>
        <taxon>Candidatus Glassiibacteriota</taxon>
    </lineage>
</organism>
<accession>A0A1F5YYE2</accession>
<dbReference type="Gene3D" id="2.30.30.910">
    <property type="match status" value="1"/>
</dbReference>
<evidence type="ECO:0000313" key="5">
    <source>
        <dbReference type="EMBL" id="OGG05156.1"/>
    </source>
</evidence>
<dbReference type="Pfam" id="PF13860">
    <property type="entry name" value="FlgD_ig"/>
    <property type="match status" value="1"/>
</dbReference>
<reference evidence="5 6" key="1">
    <citation type="journal article" date="2016" name="Nat. Commun.">
        <title>Thousands of microbial genomes shed light on interconnected biogeochemical processes in an aquifer system.</title>
        <authorList>
            <person name="Anantharaman K."/>
            <person name="Brown C.T."/>
            <person name="Hug L.A."/>
            <person name="Sharon I."/>
            <person name="Castelle C.J."/>
            <person name="Probst A.J."/>
            <person name="Thomas B.C."/>
            <person name="Singh A."/>
            <person name="Wilkins M.J."/>
            <person name="Karaoz U."/>
            <person name="Brodie E.L."/>
            <person name="Williams K.H."/>
            <person name="Hubbard S.S."/>
            <person name="Banfield J.F."/>
        </authorList>
    </citation>
    <scope>NUCLEOTIDE SEQUENCE [LARGE SCALE GENOMIC DNA]</scope>
</reference>
<gene>
    <name evidence="5" type="ORF">A3F83_09480</name>
</gene>
<dbReference type="GO" id="GO:0044781">
    <property type="term" value="P:bacterial-type flagellum organization"/>
    <property type="evidence" value="ECO:0007669"/>
    <property type="project" value="UniProtKB-UniRule"/>
</dbReference>
<keyword evidence="2 3" id="KW-1005">Bacterial flagellum biogenesis</keyword>
<dbReference type="Gene3D" id="2.60.40.4070">
    <property type="match status" value="1"/>
</dbReference>
<dbReference type="Pfam" id="PF03963">
    <property type="entry name" value="FlgD"/>
    <property type="match status" value="1"/>
</dbReference>
<comment type="similarity">
    <text evidence="1 3">Belongs to the FlgD family.</text>
</comment>
<dbReference type="EMBL" id="MFIX01000084">
    <property type="protein sequence ID" value="OGG05156.1"/>
    <property type="molecule type" value="Genomic_DNA"/>
</dbReference>
<evidence type="ECO:0000313" key="6">
    <source>
        <dbReference type="Proteomes" id="UP000179129"/>
    </source>
</evidence>
<comment type="caution">
    <text evidence="5">The sequence shown here is derived from an EMBL/GenBank/DDBJ whole genome shotgun (WGS) entry which is preliminary data.</text>
</comment>
<evidence type="ECO:0000256" key="2">
    <source>
        <dbReference type="ARBA" id="ARBA00022795"/>
    </source>
</evidence>
<dbReference type="AlphaFoldDB" id="A0A1F5YYE2"/>
<dbReference type="InterPro" id="IPR005648">
    <property type="entry name" value="FlgD"/>
</dbReference>
<proteinExistence type="inferred from homology"/>
<name>A0A1F5YYE2_9BACT</name>
<evidence type="ECO:0000256" key="1">
    <source>
        <dbReference type="ARBA" id="ARBA00010577"/>
    </source>
</evidence>
<feature type="domain" description="FlgD/Vpr Ig-like" evidence="4">
    <location>
        <begin position="110"/>
        <end position="187"/>
    </location>
</feature>
<dbReference type="InterPro" id="IPR025965">
    <property type="entry name" value="FlgD/Vpr_Ig-like"/>
</dbReference>
<sequence>MSQVDSTTNTASLPAFATQTSGLDSVENRASLLKDDFLKLLIAQLQNQDPMNPASNQEFAAQLAQFSSLEQLQQMNSTLGSNLTMNGVIAGSINNNTAANFIGKQVTAVGDQLKLENSGDVEIRFSQSEASARTVMNIYDANGSLVRSMDMGAMQSGGVIVNWDGKDGQGNRLSAGVYNMEVLAADADDNAIDTLTFMTGEVTGVRYINNQATLLIGDQEVSLENVIEVLKPAAGDN</sequence>
<dbReference type="STRING" id="1817867.A3F83_09480"/>
<evidence type="ECO:0000256" key="3">
    <source>
        <dbReference type="RuleBase" id="RU362076"/>
    </source>
</evidence>
<evidence type="ECO:0000259" key="4">
    <source>
        <dbReference type="Pfam" id="PF13860"/>
    </source>
</evidence>
<protein>
    <recommendedName>
        <fullName evidence="3">Basal-body rod modification protein FlgD</fullName>
    </recommendedName>
</protein>
<comment type="function">
    <text evidence="3">Required for flagellar hook formation. May act as a scaffolding protein.</text>
</comment>